<dbReference type="GO" id="GO:0046872">
    <property type="term" value="F:metal ion binding"/>
    <property type="evidence" value="ECO:0007669"/>
    <property type="project" value="UniProtKB-KW"/>
</dbReference>
<dbReference type="GO" id="GO:0016787">
    <property type="term" value="F:hydrolase activity"/>
    <property type="evidence" value="ECO:0007669"/>
    <property type="project" value="UniProtKB-KW"/>
</dbReference>
<dbReference type="PANTHER" id="PTHR10903">
    <property type="entry name" value="GTPASE, IMAP FAMILY MEMBER-RELATED"/>
    <property type="match status" value="1"/>
</dbReference>
<feature type="coiled-coil region" evidence="15">
    <location>
        <begin position="215"/>
        <end position="378"/>
    </location>
</feature>
<evidence type="ECO:0000256" key="12">
    <source>
        <dbReference type="ARBA" id="ARBA00022989"/>
    </source>
</evidence>
<dbReference type="SUPFAM" id="SSF52540">
    <property type="entry name" value="P-loop containing nucleoside triphosphate hydrolases"/>
    <property type="match status" value="1"/>
</dbReference>
<evidence type="ECO:0000256" key="8">
    <source>
        <dbReference type="ARBA" id="ARBA00022801"/>
    </source>
</evidence>
<dbReference type="GO" id="GO:0005525">
    <property type="term" value="F:GTP binding"/>
    <property type="evidence" value="ECO:0007669"/>
    <property type="project" value="InterPro"/>
</dbReference>
<evidence type="ECO:0000256" key="13">
    <source>
        <dbReference type="ARBA" id="ARBA00023136"/>
    </source>
</evidence>
<comment type="subcellular location">
    <subcellularLocation>
        <location evidence="2">Membrane</location>
        <topology evidence="2">Single-pass membrane protein</topology>
    </subcellularLocation>
    <subcellularLocation>
        <location evidence="14">Plastid</location>
        <location evidence="14">Chloroplast outer membrane</location>
    </subcellularLocation>
</comment>
<dbReference type="PANTHER" id="PTHR10903:SF135">
    <property type="entry name" value="TRANSLOCASE OF CHLOROPLAST 120, CHLOROPLASTIC-RELATED"/>
    <property type="match status" value="1"/>
</dbReference>
<evidence type="ECO:0000313" key="17">
    <source>
        <dbReference type="EMBL" id="KAG1805056.1"/>
    </source>
</evidence>
<evidence type="ECO:0000256" key="9">
    <source>
        <dbReference type="ARBA" id="ARBA00022805"/>
    </source>
</evidence>
<accession>A0A9P7DX29</accession>
<sequence>MTGALSIRIAIMGSSGSGKTTFINEASGSDFAIGRSLESCTSEVQATKPFKLNGREVTLIDTPGFDDTSRSDTDILAMIGAYLSQTYEHGAKLAGIVYMHRISDFRMGGTNKRNFKMFRELCGESTLRNVLIVTNMWSQVASDLGEMREKELENNFFKGILDKGARMLRHEGTQESTHCILRYLIHNQPATLLIQKELVNEHKNIVQTSAGSELTRVLNEQRERHEEVVAQLRKDMEAAIRDKDHETREELKEEIQTKHEQILKLRCENERLEAEFRAAKERLEARINAIEEKYHEQGQIVDALKEQLETERKDREKLAIEQEQKEQRLRQLEEENANVQELERLNSLRELNRLVAVRVELQEELRKEEQQSTKESEASGSGLIEDVVSWVKSWWS</sequence>
<evidence type="ECO:0000256" key="15">
    <source>
        <dbReference type="SAM" id="Coils"/>
    </source>
</evidence>
<evidence type="ECO:0000256" key="3">
    <source>
        <dbReference type="ARBA" id="ARBA00022448"/>
    </source>
</evidence>
<evidence type="ECO:0000259" key="16">
    <source>
        <dbReference type="Pfam" id="PF01926"/>
    </source>
</evidence>
<dbReference type="InterPro" id="IPR006073">
    <property type="entry name" value="GTP-bd"/>
</dbReference>
<evidence type="ECO:0000256" key="5">
    <source>
        <dbReference type="ARBA" id="ARBA00022640"/>
    </source>
</evidence>
<dbReference type="RefSeq" id="XP_041166671.1">
    <property type="nucleotide sequence ID" value="XM_041305665.1"/>
</dbReference>
<dbReference type="InterPro" id="IPR027417">
    <property type="entry name" value="P-loop_NTPase"/>
</dbReference>
<keyword evidence="3" id="KW-0813">Transport</keyword>
<feature type="domain" description="G" evidence="16">
    <location>
        <begin position="8"/>
        <end position="71"/>
    </location>
</feature>
<protein>
    <submittedName>
        <fullName evidence="17">P-loop containing nucleoside triphosphate hydrolase protein</fullName>
    </submittedName>
</protein>
<evidence type="ECO:0000256" key="4">
    <source>
        <dbReference type="ARBA" id="ARBA00022528"/>
    </source>
</evidence>
<comment type="caution">
    <text evidence="17">The sequence shown here is derived from an EMBL/GenBank/DDBJ whole genome shotgun (WGS) entry which is preliminary data.</text>
</comment>
<evidence type="ECO:0000256" key="10">
    <source>
        <dbReference type="ARBA" id="ARBA00022842"/>
    </source>
</evidence>
<keyword evidence="11" id="KW-0653">Protein transport</keyword>
<dbReference type="GO" id="GO:0015031">
    <property type="term" value="P:protein transport"/>
    <property type="evidence" value="ECO:0007669"/>
    <property type="project" value="UniProtKB-KW"/>
</dbReference>
<keyword evidence="6" id="KW-0812">Transmembrane</keyword>
<keyword evidence="4" id="KW-0150">Chloroplast</keyword>
<keyword evidence="7" id="KW-0479">Metal-binding</keyword>
<keyword evidence="9" id="KW-1002">Plastid outer membrane</keyword>
<reference evidence="17" key="1">
    <citation type="journal article" date="2020" name="New Phytol.">
        <title>Comparative genomics reveals dynamic genome evolution in host specialist ectomycorrhizal fungi.</title>
        <authorList>
            <person name="Lofgren L.A."/>
            <person name="Nguyen N.H."/>
            <person name="Vilgalys R."/>
            <person name="Ruytinx J."/>
            <person name="Liao H.L."/>
            <person name="Branco S."/>
            <person name="Kuo A."/>
            <person name="LaButti K."/>
            <person name="Lipzen A."/>
            <person name="Andreopoulos W."/>
            <person name="Pangilinan J."/>
            <person name="Riley R."/>
            <person name="Hundley H."/>
            <person name="Na H."/>
            <person name="Barry K."/>
            <person name="Grigoriev I.V."/>
            <person name="Stajich J.E."/>
            <person name="Kennedy P.G."/>
        </authorList>
    </citation>
    <scope>NUCLEOTIDE SEQUENCE</scope>
    <source>
        <strain evidence="17">S12</strain>
    </source>
</reference>
<evidence type="ECO:0000313" key="18">
    <source>
        <dbReference type="Proteomes" id="UP000719766"/>
    </source>
</evidence>
<dbReference type="Pfam" id="PF01926">
    <property type="entry name" value="MMR_HSR1"/>
    <property type="match status" value="1"/>
</dbReference>
<evidence type="ECO:0000256" key="7">
    <source>
        <dbReference type="ARBA" id="ARBA00022723"/>
    </source>
</evidence>
<dbReference type="Gene3D" id="3.40.50.300">
    <property type="entry name" value="P-loop containing nucleotide triphosphate hydrolases"/>
    <property type="match status" value="1"/>
</dbReference>
<dbReference type="CDD" id="cd00882">
    <property type="entry name" value="Ras_like_GTPase"/>
    <property type="match status" value="1"/>
</dbReference>
<keyword evidence="12" id="KW-1133">Transmembrane helix</keyword>
<evidence type="ECO:0000256" key="2">
    <source>
        <dbReference type="ARBA" id="ARBA00004167"/>
    </source>
</evidence>
<dbReference type="Proteomes" id="UP000719766">
    <property type="component" value="Unassembled WGS sequence"/>
</dbReference>
<evidence type="ECO:0000256" key="1">
    <source>
        <dbReference type="ARBA" id="ARBA00001946"/>
    </source>
</evidence>
<dbReference type="EMBL" id="JABBWE010000003">
    <property type="protein sequence ID" value="KAG1805056.1"/>
    <property type="molecule type" value="Genomic_DNA"/>
</dbReference>
<evidence type="ECO:0000256" key="14">
    <source>
        <dbReference type="ARBA" id="ARBA00024013"/>
    </source>
</evidence>
<keyword evidence="10" id="KW-0460">Magnesium</keyword>
<proteinExistence type="predicted"/>
<name>A0A9P7DX29_9AGAM</name>
<dbReference type="InterPro" id="IPR045058">
    <property type="entry name" value="GIMA/IAN/Toc"/>
</dbReference>
<evidence type="ECO:0000256" key="11">
    <source>
        <dbReference type="ARBA" id="ARBA00022927"/>
    </source>
</evidence>
<gene>
    <name evidence="17" type="ORF">HD556DRAFT_1437216</name>
</gene>
<comment type="cofactor">
    <cofactor evidence="1">
        <name>Mg(2+)</name>
        <dbReference type="ChEBI" id="CHEBI:18420"/>
    </cofactor>
</comment>
<keyword evidence="13" id="KW-0472">Membrane</keyword>
<dbReference type="GO" id="GO:0016020">
    <property type="term" value="C:membrane"/>
    <property type="evidence" value="ECO:0007669"/>
    <property type="project" value="UniProtKB-SubCell"/>
</dbReference>
<keyword evidence="8 17" id="KW-0378">Hydrolase</keyword>
<keyword evidence="18" id="KW-1185">Reference proteome</keyword>
<keyword evidence="15" id="KW-0175">Coiled coil</keyword>
<dbReference type="AlphaFoldDB" id="A0A9P7DX29"/>
<keyword evidence="5" id="KW-0934">Plastid</keyword>
<dbReference type="GeneID" id="64599429"/>
<dbReference type="OrthoDB" id="8954335at2759"/>
<evidence type="ECO:0000256" key="6">
    <source>
        <dbReference type="ARBA" id="ARBA00022692"/>
    </source>
</evidence>
<organism evidence="17 18">
    <name type="scientific">Suillus plorans</name>
    <dbReference type="NCBI Taxonomy" id="116603"/>
    <lineage>
        <taxon>Eukaryota</taxon>
        <taxon>Fungi</taxon>
        <taxon>Dikarya</taxon>
        <taxon>Basidiomycota</taxon>
        <taxon>Agaricomycotina</taxon>
        <taxon>Agaricomycetes</taxon>
        <taxon>Agaricomycetidae</taxon>
        <taxon>Boletales</taxon>
        <taxon>Suillineae</taxon>
        <taxon>Suillaceae</taxon>
        <taxon>Suillus</taxon>
    </lineage>
</organism>